<keyword evidence="6" id="KW-1185">Reference proteome</keyword>
<dbReference type="GO" id="GO:0004185">
    <property type="term" value="F:serine-type carboxypeptidase activity"/>
    <property type="evidence" value="ECO:0007669"/>
    <property type="project" value="InterPro"/>
</dbReference>
<dbReference type="GO" id="GO:0006508">
    <property type="term" value="P:proteolysis"/>
    <property type="evidence" value="ECO:0007669"/>
    <property type="project" value="InterPro"/>
</dbReference>
<dbReference type="PANTHER" id="PTHR30023:SF0">
    <property type="entry name" value="PENICILLIN-SENSITIVE CARBOXYPEPTIDASE A"/>
    <property type="match status" value="1"/>
</dbReference>
<keyword evidence="2" id="KW-0378">Hydrolase</keyword>
<dbReference type="PRINTS" id="PR00922">
    <property type="entry name" value="DADACBPTASE3"/>
</dbReference>
<dbReference type="Proteomes" id="UP000198983">
    <property type="component" value="Chromosome I"/>
</dbReference>
<keyword evidence="5" id="KW-0121">Carboxypeptidase</keyword>
<dbReference type="PANTHER" id="PTHR30023">
    <property type="entry name" value="D-ALANYL-D-ALANINE CARBOXYPEPTIDASE"/>
    <property type="match status" value="1"/>
</dbReference>
<keyword evidence="4" id="KW-0812">Transmembrane</keyword>
<feature type="compositionally biased region" description="Basic and acidic residues" evidence="3">
    <location>
        <begin position="1"/>
        <end position="34"/>
    </location>
</feature>
<dbReference type="RefSeq" id="WP_092652654.1">
    <property type="nucleotide sequence ID" value="NZ_LT629732.1"/>
</dbReference>
<keyword evidence="5" id="KW-0645">Protease</keyword>
<organism evidence="5 6">
    <name type="scientific">Actinopolymorpha singaporensis</name>
    <dbReference type="NCBI Taxonomy" id="117157"/>
    <lineage>
        <taxon>Bacteria</taxon>
        <taxon>Bacillati</taxon>
        <taxon>Actinomycetota</taxon>
        <taxon>Actinomycetes</taxon>
        <taxon>Propionibacteriales</taxon>
        <taxon>Actinopolymorphaceae</taxon>
        <taxon>Actinopolymorpha</taxon>
    </lineage>
</organism>
<sequence length="579" mass="58898">MPDRRDDRHAHGGEPEGTGREGTGREELGREGAGREPSAGWWADERRRRQAERAHDAENHASVDDNLSTPSAEDHPPTPSAEAHPPTPAGKSLMETGIPGPRRRLTGVGVAILVVCALVVAGVTVVATGAVRLGGSGAGVAQSPGPGRTSVSSPAASPSPTRAAARAVLLPPGEVLPTATGLAAALKSALGVPELAKQPTSVAIRDVTSGRLLYGKDQSTGFIPASTTKLLTSTAALGLLGPDHRFTTKVVRGAKAGQVVLVGGGDPSLATAAARSRIVDPARSFRDAPTVDGLAARTARALRAAGTTSVGVLVDDSLFSEQVNPNWEEQYVPTGVVARISALWVDENKLSWPSQLPRAKDPALAAGDAFVAALSKNGITVTGGPSHGRAPAKAATIASVQSPPLSDLVEHVLLVSDNDGAEILARQVAVASGKPATFAGAAAAVKGELTRLGVAGADKISLYDGSGLSRHNRISADVLSKVLVVASRSQNPKLRPLLTGLPIAGFTGSLARRFGDSEGVGLVRAKTGTLSGVSSLAGLATTKDGATLAFAVMSDKATKYDPHGAIDNLAAKLATCGCR</sequence>
<dbReference type="InterPro" id="IPR000667">
    <property type="entry name" value="Peptidase_S13"/>
</dbReference>
<evidence type="ECO:0000313" key="6">
    <source>
        <dbReference type="Proteomes" id="UP000198983"/>
    </source>
</evidence>
<comment type="similarity">
    <text evidence="1">Belongs to the peptidase S13 family.</text>
</comment>
<feature type="transmembrane region" description="Helical" evidence="4">
    <location>
        <begin position="105"/>
        <end position="127"/>
    </location>
</feature>
<gene>
    <name evidence="5" type="ORF">SAMN04489717_2026</name>
</gene>
<reference evidence="5 6" key="1">
    <citation type="submission" date="2016-10" db="EMBL/GenBank/DDBJ databases">
        <authorList>
            <person name="de Groot N.N."/>
        </authorList>
    </citation>
    <scope>NUCLEOTIDE SEQUENCE [LARGE SCALE GENOMIC DNA]</scope>
    <source>
        <strain evidence="5 6">DSM 22024</strain>
    </source>
</reference>
<evidence type="ECO:0000256" key="2">
    <source>
        <dbReference type="ARBA" id="ARBA00022801"/>
    </source>
</evidence>
<dbReference type="Gene3D" id="3.50.80.20">
    <property type="entry name" value="D-Ala-D-Ala carboxypeptidase C, peptidase S13"/>
    <property type="match status" value="1"/>
</dbReference>
<dbReference type="Pfam" id="PF02113">
    <property type="entry name" value="Peptidase_S13"/>
    <property type="match status" value="2"/>
</dbReference>
<keyword evidence="4" id="KW-1133">Transmembrane helix</keyword>
<dbReference type="AlphaFoldDB" id="A0A1H1QIC3"/>
<feature type="compositionally biased region" description="Basic and acidic residues" evidence="3">
    <location>
        <begin position="43"/>
        <end position="63"/>
    </location>
</feature>
<evidence type="ECO:0000256" key="1">
    <source>
        <dbReference type="ARBA" id="ARBA00006096"/>
    </source>
</evidence>
<name>A0A1H1QIC3_9ACTN</name>
<dbReference type="Gene3D" id="3.40.710.10">
    <property type="entry name" value="DD-peptidase/beta-lactamase superfamily"/>
    <property type="match status" value="2"/>
</dbReference>
<accession>A0A1H1QIC3</accession>
<feature type="compositionally biased region" description="Low complexity" evidence="3">
    <location>
        <begin position="148"/>
        <end position="159"/>
    </location>
</feature>
<protein>
    <submittedName>
        <fullName evidence="5">D-alanyl-D-alanine carboxypeptidase / D-alanyl-D-alanine-endopeptidase (Penicillin-binding protein 4)</fullName>
    </submittedName>
</protein>
<dbReference type="SUPFAM" id="SSF56601">
    <property type="entry name" value="beta-lactamase/transpeptidase-like"/>
    <property type="match status" value="1"/>
</dbReference>
<evidence type="ECO:0000256" key="3">
    <source>
        <dbReference type="SAM" id="MobiDB-lite"/>
    </source>
</evidence>
<dbReference type="STRING" id="117157.SAMN04489717_2026"/>
<proteinExistence type="inferred from homology"/>
<feature type="region of interest" description="Disordered" evidence="3">
    <location>
        <begin position="134"/>
        <end position="159"/>
    </location>
</feature>
<keyword evidence="4" id="KW-0472">Membrane</keyword>
<feature type="region of interest" description="Disordered" evidence="3">
    <location>
        <begin position="1"/>
        <end position="100"/>
    </location>
</feature>
<evidence type="ECO:0000313" key="5">
    <source>
        <dbReference type="EMBL" id="SDS23175.1"/>
    </source>
</evidence>
<dbReference type="NCBIfam" id="TIGR00666">
    <property type="entry name" value="PBP4"/>
    <property type="match status" value="1"/>
</dbReference>
<evidence type="ECO:0000256" key="4">
    <source>
        <dbReference type="SAM" id="Phobius"/>
    </source>
</evidence>
<dbReference type="InterPro" id="IPR012338">
    <property type="entry name" value="Beta-lactam/transpept-like"/>
</dbReference>
<dbReference type="EMBL" id="LT629732">
    <property type="protein sequence ID" value="SDS23175.1"/>
    <property type="molecule type" value="Genomic_DNA"/>
</dbReference>
<dbReference type="GO" id="GO:0000270">
    <property type="term" value="P:peptidoglycan metabolic process"/>
    <property type="evidence" value="ECO:0007669"/>
    <property type="project" value="TreeGrafter"/>
</dbReference>